<dbReference type="Gene3D" id="3.40.50.1820">
    <property type="entry name" value="alpha/beta hydrolase"/>
    <property type="match status" value="1"/>
</dbReference>
<dbReference type="Proteomes" id="UP000322225">
    <property type="component" value="Chromosome 5"/>
</dbReference>
<evidence type="ECO:0000259" key="3">
    <source>
        <dbReference type="Pfam" id="PF00561"/>
    </source>
</evidence>
<keyword evidence="5" id="KW-1185">Reference proteome</keyword>
<dbReference type="GeneID" id="43591323"/>
<dbReference type="PANTHER" id="PTHR43329">
    <property type="entry name" value="EPOXIDE HYDROLASE"/>
    <property type="match status" value="1"/>
</dbReference>
<evidence type="ECO:0000256" key="2">
    <source>
        <dbReference type="ARBA" id="ARBA00038334"/>
    </source>
</evidence>
<dbReference type="RefSeq" id="XP_031858509.1">
    <property type="nucleotide sequence ID" value="XM_032007155.1"/>
</dbReference>
<comment type="similarity">
    <text evidence="2">Belongs to the AB hydrolase superfamily. Epoxide hydrolase family.</text>
</comment>
<dbReference type="EMBL" id="CP144055">
    <property type="protein sequence ID" value="WWD18841.1"/>
    <property type="molecule type" value="Genomic_DNA"/>
</dbReference>
<protein>
    <recommendedName>
        <fullName evidence="3">AB hydrolase-1 domain-containing protein</fullName>
    </recommendedName>
</protein>
<keyword evidence="1" id="KW-0378">Hydrolase</keyword>
<dbReference type="Pfam" id="PF00561">
    <property type="entry name" value="Abhydrolase_1"/>
    <property type="match status" value="1"/>
</dbReference>
<dbReference type="PRINTS" id="PR00412">
    <property type="entry name" value="EPOXHYDRLASE"/>
</dbReference>
<dbReference type="GO" id="GO:0016787">
    <property type="term" value="F:hydrolase activity"/>
    <property type="evidence" value="ECO:0007669"/>
    <property type="project" value="UniProtKB-KW"/>
</dbReference>
<dbReference type="InterPro" id="IPR000639">
    <property type="entry name" value="Epox_hydrolase-like"/>
</dbReference>
<evidence type="ECO:0000313" key="5">
    <source>
        <dbReference type="Proteomes" id="UP000322225"/>
    </source>
</evidence>
<dbReference type="SUPFAM" id="SSF53474">
    <property type="entry name" value="alpha/beta-Hydrolases"/>
    <property type="match status" value="1"/>
</dbReference>
<organism evidence="4 5">
    <name type="scientific">Kwoniella shandongensis</name>
    <dbReference type="NCBI Taxonomy" id="1734106"/>
    <lineage>
        <taxon>Eukaryota</taxon>
        <taxon>Fungi</taxon>
        <taxon>Dikarya</taxon>
        <taxon>Basidiomycota</taxon>
        <taxon>Agaricomycotina</taxon>
        <taxon>Tremellomycetes</taxon>
        <taxon>Tremellales</taxon>
        <taxon>Cryptococcaceae</taxon>
        <taxon>Kwoniella</taxon>
    </lineage>
</organism>
<name>A0A5M6BTQ1_9TREE</name>
<reference evidence="4" key="1">
    <citation type="submission" date="2017-08" db="EMBL/GenBank/DDBJ databases">
        <authorList>
            <person name="Cuomo C."/>
            <person name="Billmyre B."/>
            <person name="Heitman J."/>
        </authorList>
    </citation>
    <scope>NUCLEOTIDE SEQUENCE</scope>
    <source>
        <strain evidence="4">CBS 12478</strain>
    </source>
</reference>
<dbReference type="AlphaFoldDB" id="A0A5M6BTQ1"/>
<sequence length="304" mass="34606">MPAFEEFTHGTVTVRSKLLNRDLEIACKKKGDGEGLLLLHGYPQTSHIWHKIANRLAEKYTVVATDLRGYGKSSKPRGSDKHEEYSKREMASDQVQVMKHFGFDNFSVIGHDRGGRVAHRLALDHPDQVTRLMLLDIAPTLYMYDHTDMAFAKAYWHWFFLIQPTPGPENMILAGPEQFWATAAARASHQGVKWSEEDVEEYKTSSFRPETVHANCEDYRAAATIDLEHDRADQSAGRKLTVPKLRIIWGSKGVIERYDDVLAIWRGYCEEGKVDVSGKGLDCGHYIAEEQPEGLMKEIYDFMS</sequence>
<feature type="domain" description="AB hydrolase-1" evidence="3">
    <location>
        <begin position="36"/>
        <end position="272"/>
    </location>
</feature>
<gene>
    <name evidence="4" type="ORF">CI109_103296</name>
</gene>
<evidence type="ECO:0000313" key="4">
    <source>
        <dbReference type="EMBL" id="WWD18841.1"/>
    </source>
</evidence>
<dbReference type="OrthoDB" id="6431331at2759"/>
<accession>A0A5M6BTQ1</accession>
<dbReference type="PRINTS" id="PR00111">
    <property type="entry name" value="ABHYDROLASE"/>
</dbReference>
<dbReference type="KEGG" id="ksn:43591323"/>
<reference evidence="4" key="2">
    <citation type="submission" date="2024-01" db="EMBL/GenBank/DDBJ databases">
        <title>Comparative genomics of Cryptococcus and Kwoniella reveals pathogenesis evolution and contrasting modes of karyotype evolution via chromosome fusion or intercentromeric recombination.</title>
        <authorList>
            <person name="Coelho M.A."/>
            <person name="David-Palma M."/>
            <person name="Shea T."/>
            <person name="Bowers K."/>
            <person name="McGinley-Smith S."/>
            <person name="Mohammad A.W."/>
            <person name="Gnirke A."/>
            <person name="Yurkov A.M."/>
            <person name="Nowrousian M."/>
            <person name="Sun S."/>
            <person name="Cuomo C.A."/>
            <person name="Heitman J."/>
        </authorList>
    </citation>
    <scope>NUCLEOTIDE SEQUENCE</scope>
    <source>
        <strain evidence="4">CBS 12478</strain>
    </source>
</reference>
<evidence type="ECO:0000256" key="1">
    <source>
        <dbReference type="ARBA" id="ARBA00022801"/>
    </source>
</evidence>
<dbReference type="InterPro" id="IPR000073">
    <property type="entry name" value="AB_hydrolase_1"/>
</dbReference>
<proteinExistence type="inferred from homology"/>
<dbReference type="InterPro" id="IPR029058">
    <property type="entry name" value="AB_hydrolase_fold"/>
</dbReference>